<evidence type="ECO:0000256" key="2">
    <source>
        <dbReference type="SAM" id="SignalP"/>
    </source>
</evidence>
<reference evidence="3" key="1">
    <citation type="submission" date="2021-01" db="EMBL/GenBank/DDBJ databases">
        <authorList>
            <person name="Corre E."/>
            <person name="Pelletier E."/>
            <person name="Niang G."/>
            <person name="Scheremetjew M."/>
            <person name="Finn R."/>
            <person name="Kale V."/>
            <person name="Holt S."/>
            <person name="Cochrane G."/>
            <person name="Meng A."/>
            <person name="Brown T."/>
            <person name="Cohen L."/>
        </authorList>
    </citation>
    <scope>NUCLEOTIDE SEQUENCE</scope>
    <source>
        <strain evidence="3">CCMP443</strain>
    </source>
</reference>
<evidence type="ECO:0000256" key="1">
    <source>
        <dbReference type="SAM" id="MobiDB-lite"/>
    </source>
</evidence>
<dbReference type="AlphaFoldDB" id="A0A7S0VTK1"/>
<sequence>MGAWRRYAVASIMVLAVVPLCDGFSPGLRAPIARGSSHRGGFRAAKMQQAPAPRDDGGGASRRGVLKALVGGLALTAGGGVKEASAEEGGFAWALHSSFKASIEAVDSVLYPSLRTGVTGSTKQDLRGPLRPDFTRGLADAIQAAALEEKLFASAGELGEEEQKYVKKCVTFFPGADAQLKSAGWDGRAVPWETLWGGSEILANMGLYARLHTISGRTPSPLSRRNFSQAVSRNVMKMGLVGAELGKYATKDPRNDLLWLEGLKSLLANLQLAGYAVGTVGEGKYGKLDELVWREDGEASVQVFFYDYALIDAAQALAGESQNDLAAALLPTQLILDLLKQSNIDVSADDFYIENTKNGYRPDGLVVQLNLQAA</sequence>
<feature type="chain" id="PRO_5031027558" evidence="2">
    <location>
        <begin position="24"/>
        <end position="374"/>
    </location>
</feature>
<accession>A0A7S0VTK1</accession>
<feature type="signal peptide" evidence="2">
    <location>
        <begin position="1"/>
        <end position="23"/>
    </location>
</feature>
<name>A0A7S0VTK1_9CRYP</name>
<keyword evidence="2" id="KW-0732">Signal</keyword>
<evidence type="ECO:0000313" key="3">
    <source>
        <dbReference type="EMBL" id="CAD8795548.1"/>
    </source>
</evidence>
<dbReference type="EMBL" id="HBFN01015835">
    <property type="protein sequence ID" value="CAD8795548.1"/>
    <property type="molecule type" value="Transcribed_RNA"/>
</dbReference>
<organism evidence="3">
    <name type="scientific">Hemiselmis tepida</name>
    <dbReference type="NCBI Taxonomy" id="464990"/>
    <lineage>
        <taxon>Eukaryota</taxon>
        <taxon>Cryptophyceae</taxon>
        <taxon>Cryptomonadales</taxon>
        <taxon>Hemiselmidaceae</taxon>
        <taxon>Hemiselmis</taxon>
    </lineage>
</organism>
<gene>
    <name evidence="3" type="ORF">HTEP1355_LOCUS9188</name>
</gene>
<protein>
    <submittedName>
        <fullName evidence="3">Uncharacterized protein</fullName>
    </submittedName>
</protein>
<proteinExistence type="predicted"/>
<feature type="region of interest" description="Disordered" evidence="1">
    <location>
        <begin position="36"/>
        <end position="61"/>
    </location>
</feature>